<comment type="caution">
    <text evidence="1">The sequence shown here is derived from an EMBL/GenBank/DDBJ whole genome shotgun (WGS) entry which is preliminary data.</text>
</comment>
<dbReference type="AlphaFoldDB" id="A0A644WKP1"/>
<name>A0A644WKP1_9ZZZZ</name>
<proteinExistence type="predicted"/>
<dbReference type="EMBL" id="VSSQ01001032">
    <property type="protein sequence ID" value="MPM04362.1"/>
    <property type="molecule type" value="Genomic_DNA"/>
</dbReference>
<evidence type="ECO:0000313" key="1">
    <source>
        <dbReference type="EMBL" id="MPM04362.1"/>
    </source>
</evidence>
<accession>A0A644WKP1</accession>
<sequence length="169" mass="19127">MRSKVQYFLLVIFAATALFSCIEQREYPIEPAITFKEFATQKSVAGHDSLGFLTIEFTDGDGDVGLDQTDTLPPYNPGSDYYYNFFITFYQSINGEFQEITTPYNSRIPDVNPNHIDKDLIGDITIEIDLNILSLVLSSDTIKMKAYMVDRALNQSNIIETPAFELDLP</sequence>
<reference evidence="1" key="1">
    <citation type="submission" date="2019-08" db="EMBL/GenBank/DDBJ databases">
        <authorList>
            <person name="Kucharzyk K."/>
            <person name="Murdoch R.W."/>
            <person name="Higgins S."/>
            <person name="Loffler F."/>
        </authorList>
    </citation>
    <scope>NUCLEOTIDE SEQUENCE</scope>
</reference>
<dbReference type="PROSITE" id="PS51257">
    <property type="entry name" value="PROKAR_LIPOPROTEIN"/>
    <property type="match status" value="1"/>
</dbReference>
<organism evidence="1">
    <name type="scientific">bioreactor metagenome</name>
    <dbReference type="NCBI Taxonomy" id="1076179"/>
    <lineage>
        <taxon>unclassified sequences</taxon>
        <taxon>metagenomes</taxon>
        <taxon>ecological metagenomes</taxon>
    </lineage>
</organism>
<protein>
    <submittedName>
        <fullName evidence="1">Uncharacterized protein</fullName>
    </submittedName>
</protein>
<gene>
    <name evidence="1" type="ORF">SDC9_50639</name>
</gene>